<evidence type="ECO:0000256" key="5">
    <source>
        <dbReference type="PROSITE-ProRule" id="PRU10141"/>
    </source>
</evidence>
<feature type="transmembrane region" description="Helical" evidence="7">
    <location>
        <begin position="471"/>
        <end position="492"/>
    </location>
</feature>
<dbReference type="AlphaFoldDB" id="A0A2Z3H4K0"/>
<name>A0A2Z3H4K0_9BACT</name>
<dbReference type="CDD" id="cd14014">
    <property type="entry name" value="STKc_PknB_like"/>
    <property type="match status" value="1"/>
</dbReference>
<evidence type="ECO:0000256" key="6">
    <source>
        <dbReference type="SAM" id="MobiDB-lite"/>
    </source>
</evidence>
<evidence type="ECO:0000259" key="8">
    <source>
        <dbReference type="PROSITE" id="PS50011"/>
    </source>
</evidence>
<dbReference type="RefSeq" id="WP_081471841.1">
    <property type="nucleotide sequence ID" value="NZ_CP025958.1"/>
</dbReference>
<feature type="region of interest" description="Disordered" evidence="6">
    <location>
        <begin position="375"/>
        <end position="462"/>
    </location>
</feature>
<proteinExistence type="predicted"/>
<dbReference type="Proteomes" id="UP000245802">
    <property type="component" value="Chromosome"/>
</dbReference>
<dbReference type="Gene3D" id="1.10.510.10">
    <property type="entry name" value="Transferase(Phosphotransferase) domain 1"/>
    <property type="match status" value="1"/>
</dbReference>
<evidence type="ECO:0000313" key="9">
    <source>
        <dbReference type="EMBL" id="AWM40688.1"/>
    </source>
</evidence>
<dbReference type="OrthoDB" id="6111975at2"/>
<evidence type="ECO:0000256" key="2">
    <source>
        <dbReference type="ARBA" id="ARBA00022741"/>
    </source>
</evidence>
<sequence>MLEAPTTLALRVRMPAPTSVTELLDRLRKSGLVPADRLEGFLASQKPGDAQSTAVLLDRLVAAGLLTRFHADKLAAGKYKGFHLGSYLILDQLGAGGMGQVYLAEHGHMRRLVALKVFPVHATDDVVARERFFREARAAGTLDHPNIVRVFDLCQEGKILYLVMEYVEGLSLQSLVTQTGPLDVATACHYARQVAFGLQHAHELGFVHRDIKPGNLLLDRTGMVKILDLGLVRSEADKASMLTKQLDNKSILGTADYVAPEQAVDSSKVDARADIYSLGATLYFLLAGRPLFPEGRVAQKLVWQQVKDPVPIGRLRPEVPKELAEVVHRMLEKRAVDRFPTASGVFEALAPFDHGEVAPPDPRWMPDPPPRIAMSRSAPPVAVVRGTSGARAQIPGPARRPGGPGSSAALPAEREPVRTDSTKIKVSEHSSGAPRGTYPEPAAFANDGDTSPRLTDSRLPIAHPPAAGPTALLITLSVALVLALLGIVILLLRK</sequence>
<dbReference type="PANTHER" id="PTHR43289">
    <property type="entry name" value="MITOGEN-ACTIVATED PROTEIN KINASE KINASE KINASE 20-RELATED"/>
    <property type="match status" value="1"/>
</dbReference>
<keyword evidence="1" id="KW-0808">Transferase</keyword>
<keyword evidence="3 9" id="KW-0418">Kinase</keyword>
<keyword evidence="9" id="KW-0723">Serine/threonine-protein kinase</keyword>
<dbReference type="PANTHER" id="PTHR43289:SF6">
    <property type="entry name" value="SERINE_THREONINE-PROTEIN KINASE NEKL-3"/>
    <property type="match status" value="1"/>
</dbReference>
<dbReference type="Pfam" id="PF00069">
    <property type="entry name" value="Pkinase"/>
    <property type="match status" value="1"/>
</dbReference>
<keyword evidence="7" id="KW-0472">Membrane</keyword>
<keyword evidence="2 5" id="KW-0547">Nucleotide-binding</keyword>
<evidence type="ECO:0000256" key="3">
    <source>
        <dbReference type="ARBA" id="ARBA00022777"/>
    </source>
</evidence>
<dbReference type="InterPro" id="IPR008271">
    <property type="entry name" value="Ser/Thr_kinase_AS"/>
</dbReference>
<gene>
    <name evidence="9" type="ORF">C1280_29350</name>
</gene>
<feature type="compositionally biased region" description="Low complexity" evidence="6">
    <location>
        <begin position="389"/>
        <end position="409"/>
    </location>
</feature>
<dbReference type="SUPFAM" id="SSF56112">
    <property type="entry name" value="Protein kinase-like (PK-like)"/>
    <property type="match status" value="1"/>
</dbReference>
<protein>
    <submittedName>
        <fullName evidence="9">Serine/threonine protein kinase</fullName>
    </submittedName>
</protein>
<keyword evidence="7" id="KW-1133">Transmembrane helix</keyword>
<dbReference type="KEGG" id="gog:C1280_29350"/>
<reference evidence="9 10" key="1">
    <citation type="submission" date="2018-01" db="EMBL/GenBank/DDBJ databases">
        <title>G. obscuriglobus.</title>
        <authorList>
            <person name="Franke J."/>
            <person name="Blomberg W."/>
            <person name="Selmecki A."/>
        </authorList>
    </citation>
    <scope>NUCLEOTIDE SEQUENCE [LARGE SCALE GENOMIC DNA]</scope>
    <source>
        <strain evidence="9 10">DSM 5831</strain>
    </source>
</reference>
<dbReference type="SMART" id="SM00220">
    <property type="entry name" value="S_TKc"/>
    <property type="match status" value="1"/>
</dbReference>
<feature type="domain" description="Protein kinase" evidence="8">
    <location>
        <begin position="87"/>
        <end position="353"/>
    </location>
</feature>
<dbReference type="InterPro" id="IPR017441">
    <property type="entry name" value="Protein_kinase_ATP_BS"/>
</dbReference>
<organism evidence="9 10">
    <name type="scientific">Gemmata obscuriglobus</name>
    <dbReference type="NCBI Taxonomy" id="114"/>
    <lineage>
        <taxon>Bacteria</taxon>
        <taxon>Pseudomonadati</taxon>
        <taxon>Planctomycetota</taxon>
        <taxon>Planctomycetia</taxon>
        <taxon>Gemmatales</taxon>
        <taxon>Gemmataceae</taxon>
        <taxon>Gemmata</taxon>
    </lineage>
</organism>
<dbReference type="InterPro" id="IPR011009">
    <property type="entry name" value="Kinase-like_dom_sf"/>
</dbReference>
<dbReference type="PROSITE" id="PS00107">
    <property type="entry name" value="PROTEIN_KINASE_ATP"/>
    <property type="match status" value="1"/>
</dbReference>
<dbReference type="PROSITE" id="PS00108">
    <property type="entry name" value="PROTEIN_KINASE_ST"/>
    <property type="match status" value="1"/>
</dbReference>
<evidence type="ECO:0000313" key="10">
    <source>
        <dbReference type="Proteomes" id="UP000245802"/>
    </source>
</evidence>
<dbReference type="GO" id="GO:0005524">
    <property type="term" value="F:ATP binding"/>
    <property type="evidence" value="ECO:0007669"/>
    <property type="project" value="UniProtKB-UniRule"/>
</dbReference>
<feature type="binding site" evidence="5">
    <location>
        <position position="116"/>
    </location>
    <ligand>
        <name>ATP</name>
        <dbReference type="ChEBI" id="CHEBI:30616"/>
    </ligand>
</feature>
<dbReference type="GO" id="GO:0004674">
    <property type="term" value="F:protein serine/threonine kinase activity"/>
    <property type="evidence" value="ECO:0007669"/>
    <property type="project" value="UniProtKB-KW"/>
</dbReference>
<keyword evidence="7" id="KW-0812">Transmembrane</keyword>
<dbReference type="InterPro" id="IPR000719">
    <property type="entry name" value="Prot_kinase_dom"/>
</dbReference>
<keyword evidence="4 5" id="KW-0067">ATP-binding</keyword>
<feature type="compositionally biased region" description="Basic and acidic residues" evidence="6">
    <location>
        <begin position="412"/>
        <end position="428"/>
    </location>
</feature>
<evidence type="ECO:0000256" key="1">
    <source>
        <dbReference type="ARBA" id="ARBA00022679"/>
    </source>
</evidence>
<dbReference type="Gene3D" id="3.30.200.20">
    <property type="entry name" value="Phosphorylase Kinase, domain 1"/>
    <property type="match status" value="1"/>
</dbReference>
<dbReference type="PROSITE" id="PS50011">
    <property type="entry name" value="PROTEIN_KINASE_DOM"/>
    <property type="match status" value="1"/>
</dbReference>
<accession>A0A2Z3H4K0</accession>
<evidence type="ECO:0000256" key="4">
    <source>
        <dbReference type="ARBA" id="ARBA00022840"/>
    </source>
</evidence>
<evidence type="ECO:0000256" key="7">
    <source>
        <dbReference type="SAM" id="Phobius"/>
    </source>
</evidence>
<keyword evidence="10" id="KW-1185">Reference proteome</keyword>
<dbReference type="EMBL" id="CP025958">
    <property type="protein sequence ID" value="AWM40688.1"/>
    <property type="molecule type" value="Genomic_DNA"/>
</dbReference>